<reference evidence="2" key="1">
    <citation type="journal article" date="2021" name="PeerJ">
        <title>Extensive microbial diversity within the chicken gut microbiome revealed by metagenomics and culture.</title>
        <authorList>
            <person name="Gilroy R."/>
            <person name="Ravi A."/>
            <person name="Getino M."/>
            <person name="Pursley I."/>
            <person name="Horton D.L."/>
            <person name="Alikhan N.F."/>
            <person name="Baker D."/>
            <person name="Gharbi K."/>
            <person name="Hall N."/>
            <person name="Watson M."/>
            <person name="Adriaenssens E.M."/>
            <person name="Foster-Nyarko E."/>
            <person name="Jarju S."/>
            <person name="Secka A."/>
            <person name="Antonio M."/>
            <person name="Oren A."/>
            <person name="Chaudhuri R.R."/>
            <person name="La Ragione R."/>
            <person name="Hildebrand F."/>
            <person name="Pallen M.J."/>
        </authorList>
    </citation>
    <scope>NUCLEOTIDE SEQUENCE</scope>
    <source>
        <strain evidence="2">ChiSxjej3B15-572</strain>
    </source>
</reference>
<feature type="transmembrane region" description="Helical" evidence="1">
    <location>
        <begin position="55"/>
        <end position="78"/>
    </location>
</feature>
<proteinExistence type="predicted"/>
<evidence type="ECO:0000313" key="2">
    <source>
        <dbReference type="EMBL" id="HIX35180.1"/>
    </source>
</evidence>
<dbReference type="InterPro" id="IPR010288">
    <property type="entry name" value="EcsB_ABC"/>
</dbReference>
<dbReference type="Pfam" id="PF05975">
    <property type="entry name" value="EcsB"/>
    <property type="match status" value="1"/>
</dbReference>
<sequence length="394" mass="45779">MNKLFEQRRRRHFMLLLKYWRLVFNDHFVIALFFILGALAYSYSQMLPQVKPSMWWPKWALVIFLTIFAQLGRVASLLKKADPVFLLPKSDSMSDYFRSAYAYSWWLAIIMGLAGVMIPLPLAMVVMHLTTVDIIAIALLAVCLKTANLLIYQQRMLFLPKGVSSWMSWVMPALSWILCWFINPFLGLALGSADAICQHLRVHGRRINWRNAVSLESDRMTGLYRFFNLFTDVPSVQGQVKRRSWADCLINWLGSSDPWAYLFSRGLVRNTEVSGLLLRLTLLGLLIAFFIPVAWLNSLLVMLMVYLIFVQLVPFYYRFDQIAFTYVYPIESDTKLQAFKQISQKLMLIVAVLLSLSSIGMHLDWLLVLINLVLTIIEAYLLTHYYLNYRIKKL</sequence>
<dbReference type="GO" id="GO:0016020">
    <property type="term" value="C:membrane"/>
    <property type="evidence" value="ECO:0007669"/>
    <property type="project" value="InterPro"/>
</dbReference>
<dbReference type="PIRSF" id="PIRSF037259">
    <property type="entry name" value="EcsB_ABC"/>
    <property type="match status" value="1"/>
</dbReference>
<reference evidence="2" key="2">
    <citation type="submission" date="2021-04" db="EMBL/GenBank/DDBJ databases">
        <authorList>
            <person name="Gilroy R."/>
        </authorList>
    </citation>
    <scope>NUCLEOTIDE SEQUENCE</scope>
    <source>
        <strain evidence="2">ChiSxjej3B15-572</strain>
    </source>
</reference>
<dbReference type="AlphaFoldDB" id="A0A9D2AKX2"/>
<comment type="caution">
    <text evidence="2">The sequence shown here is derived from an EMBL/GenBank/DDBJ whole genome shotgun (WGS) entry which is preliminary data.</text>
</comment>
<feature type="transmembrane region" description="Helical" evidence="1">
    <location>
        <begin position="163"/>
        <end position="183"/>
    </location>
</feature>
<keyword evidence="1" id="KW-1133">Transmembrane helix</keyword>
<dbReference type="EMBL" id="DXFH01000002">
    <property type="protein sequence ID" value="HIX35180.1"/>
    <property type="molecule type" value="Genomic_DNA"/>
</dbReference>
<keyword evidence="1" id="KW-0472">Membrane</keyword>
<feature type="transmembrane region" description="Helical" evidence="1">
    <location>
        <begin position="99"/>
        <end position="120"/>
    </location>
</feature>
<gene>
    <name evidence="2" type="ORF">H9856_02015</name>
</gene>
<evidence type="ECO:0000256" key="1">
    <source>
        <dbReference type="SAM" id="Phobius"/>
    </source>
</evidence>
<feature type="transmembrane region" description="Helical" evidence="1">
    <location>
        <begin position="369"/>
        <end position="387"/>
    </location>
</feature>
<keyword evidence="1" id="KW-0812">Transmembrane</keyword>
<feature type="transmembrane region" description="Helical" evidence="1">
    <location>
        <begin position="126"/>
        <end position="151"/>
    </location>
</feature>
<organism evidence="2 3">
    <name type="scientific">Candidatus Limosilactobacillus merdigallinarum</name>
    <dbReference type="NCBI Taxonomy" id="2838652"/>
    <lineage>
        <taxon>Bacteria</taxon>
        <taxon>Bacillati</taxon>
        <taxon>Bacillota</taxon>
        <taxon>Bacilli</taxon>
        <taxon>Lactobacillales</taxon>
        <taxon>Lactobacillaceae</taxon>
        <taxon>Limosilactobacillus</taxon>
    </lineage>
</organism>
<feature type="transmembrane region" description="Helical" evidence="1">
    <location>
        <begin position="282"/>
        <end position="309"/>
    </location>
</feature>
<dbReference type="Proteomes" id="UP000824231">
    <property type="component" value="Unassembled WGS sequence"/>
</dbReference>
<feature type="transmembrane region" description="Helical" evidence="1">
    <location>
        <begin position="346"/>
        <end position="363"/>
    </location>
</feature>
<protein>
    <submittedName>
        <fullName evidence="2">ABC transporter permease</fullName>
    </submittedName>
</protein>
<name>A0A9D2AKX2_9LACO</name>
<feature type="transmembrane region" description="Helical" evidence="1">
    <location>
        <begin position="20"/>
        <end position="43"/>
    </location>
</feature>
<accession>A0A9D2AKX2</accession>
<evidence type="ECO:0000313" key="3">
    <source>
        <dbReference type="Proteomes" id="UP000824231"/>
    </source>
</evidence>